<dbReference type="KEGG" id="epl:P4G45_11285"/>
<proteinExistence type="predicted"/>
<dbReference type="CDD" id="cd00082">
    <property type="entry name" value="HisKA"/>
    <property type="match status" value="1"/>
</dbReference>
<keyword evidence="6" id="KW-0418">Kinase</keyword>
<reference evidence="14" key="1">
    <citation type="submission" date="2023-03" db="EMBL/GenBank/DDBJ databases">
        <title>Edaphobacter sp.</title>
        <authorList>
            <person name="Huber K.J."/>
            <person name="Papendorf J."/>
            <person name="Pilke C."/>
            <person name="Bunk B."/>
            <person name="Sproeer C."/>
            <person name="Pester M."/>
        </authorList>
    </citation>
    <scope>NUCLEOTIDE SEQUENCE</scope>
    <source>
        <strain evidence="14">DSM 109919</strain>
        <strain evidence="15">DSM 109920</strain>
    </source>
</reference>
<evidence type="ECO:0000259" key="11">
    <source>
        <dbReference type="PROSITE" id="PS50109"/>
    </source>
</evidence>
<dbReference type="InterPro" id="IPR005467">
    <property type="entry name" value="His_kinase_dom"/>
</dbReference>
<evidence type="ECO:0000256" key="3">
    <source>
        <dbReference type="ARBA" id="ARBA00022553"/>
    </source>
</evidence>
<dbReference type="InterPro" id="IPR011006">
    <property type="entry name" value="CheY-like_superfamily"/>
</dbReference>
<dbReference type="SUPFAM" id="SSF55785">
    <property type="entry name" value="PYP-like sensor domain (PAS domain)"/>
    <property type="match status" value="1"/>
</dbReference>
<dbReference type="AlphaFoldDB" id="A0AAU7CVF0"/>
<dbReference type="PRINTS" id="PR00344">
    <property type="entry name" value="BCTRLSENSOR"/>
</dbReference>
<name>A0AAU7CVF0_9BACT</name>
<dbReference type="SMART" id="SM00448">
    <property type="entry name" value="REC"/>
    <property type="match status" value="1"/>
</dbReference>
<evidence type="ECO:0000259" key="13">
    <source>
        <dbReference type="PROSITE" id="PS50112"/>
    </source>
</evidence>
<organism evidence="14">
    <name type="scientific">Edaphobacter paludis</name>
    <dbReference type="NCBI Taxonomy" id="3035702"/>
    <lineage>
        <taxon>Bacteria</taxon>
        <taxon>Pseudomonadati</taxon>
        <taxon>Acidobacteriota</taxon>
        <taxon>Terriglobia</taxon>
        <taxon>Terriglobales</taxon>
        <taxon>Acidobacteriaceae</taxon>
        <taxon>Edaphobacter</taxon>
    </lineage>
</organism>
<dbReference type="GO" id="GO:0005524">
    <property type="term" value="F:ATP binding"/>
    <property type="evidence" value="ECO:0007669"/>
    <property type="project" value="UniProtKB-KW"/>
</dbReference>
<comment type="catalytic activity">
    <reaction evidence="1">
        <text>ATP + protein L-histidine = ADP + protein N-phospho-L-histidine.</text>
        <dbReference type="EC" id="2.7.13.3"/>
    </reaction>
</comment>
<dbReference type="Pfam" id="PF00072">
    <property type="entry name" value="Response_reg"/>
    <property type="match status" value="1"/>
</dbReference>
<dbReference type="Gene3D" id="1.10.287.130">
    <property type="match status" value="1"/>
</dbReference>
<dbReference type="CDD" id="cd00130">
    <property type="entry name" value="PAS"/>
    <property type="match status" value="1"/>
</dbReference>
<dbReference type="PROSITE" id="PS50110">
    <property type="entry name" value="RESPONSE_REGULATORY"/>
    <property type="match status" value="1"/>
</dbReference>
<dbReference type="InterPro" id="IPR000014">
    <property type="entry name" value="PAS"/>
</dbReference>
<accession>A0AAU7D5B8</accession>
<dbReference type="SMART" id="SM00388">
    <property type="entry name" value="HisKA"/>
    <property type="match status" value="1"/>
</dbReference>
<keyword evidence="5" id="KW-0547">Nucleotide-binding</keyword>
<evidence type="ECO:0000256" key="5">
    <source>
        <dbReference type="ARBA" id="ARBA00022741"/>
    </source>
</evidence>
<keyword evidence="10" id="KW-0175">Coiled coil</keyword>
<dbReference type="InterPro" id="IPR003594">
    <property type="entry name" value="HATPase_dom"/>
</dbReference>
<dbReference type="PANTHER" id="PTHR43065">
    <property type="entry name" value="SENSOR HISTIDINE KINASE"/>
    <property type="match status" value="1"/>
</dbReference>
<dbReference type="InterPro" id="IPR003661">
    <property type="entry name" value="HisK_dim/P_dom"/>
</dbReference>
<accession>A0AAU7CVF0</accession>
<dbReference type="SUPFAM" id="SSF47384">
    <property type="entry name" value="Homodimeric domain of signal transducing histidine kinase"/>
    <property type="match status" value="1"/>
</dbReference>
<evidence type="ECO:0000256" key="8">
    <source>
        <dbReference type="ARBA" id="ARBA00023012"/>
    </source>
</evidence>
<dbReference type="RefSeq" id="WP_348266581.1">
    <property type="nucleotide sequence ID" value="NZ_CP121194.1"/>
</dbReference>
<evidence type="ECO:0000313" key="15">
    <source>
        <dbReference type="EMBL" id="XBH12275.1"/>
    </source>
</evidence>
<dbReference type="Pfam" id="PF02518">
    <property type="entry name" value="HATPase_c"/>
    <property type="match status" value="1"/>
</dbReference>
<feature type="modified residue" description="4-aspartylphosphate" evidence="9">
    <location>
        <position position="64"/>
    </location>
</feature>
<dbReference type="InterPro" id="IPR036890">
    <property type="entry name" value="HATPase_C_sf"/>
</dbReference>
<dbReference type="Gene3D" id="3.40.50.2300">
    <property type="match status" value="1"/>
</dbReference>
<evidence type="ECO:0000256" key="9">
    <source>
        <dbReference type="PROSITE-ProRule" id="PRU00169"/>
    </source>
</evidence>
<dbReference type="Gene3D" id="3.30.565.10">
    <property type="entry name" value="Histidine kinase-like ATPase, C-terminal domain"/>
    <property type="match status" value="1"/>
</dbReference>
<evidence type="ECO:0000313" key="14">
    <source>
        <dbReference type="EMBL" id="XBH09071.1"/>
    </source>
</evidence>
<evidence type="ECO:0000259" key="12">
    <source>
        <dbReference type="PROSITE" id="PS50110"/>
    </source>
</evidence>
<dbReference type="SMART" id="SM00091">
    <property type="entry name" value="PAS"/>
    <property type="match status" value="1"/>
</dbReference>
<dbReference type="CDD" id="cd00156">
    <property type="entry name" value="REC"/>
    <property type="match status" value="1"/>
</dbReference>
<dbReference type="PANTHER" id="PTHR43065:SF46">
    <property type="entry name" value="C4-DICARBOXYLATE TRANSPORT SENSOR PROTEIN DCTB"/>
    <property type="match status" value="1"/>
</dbReference>
<dbReference type="SUPFAM" id="SSF52172">
    <property type="entry name" value="CheY-like"/>
    <property type="match status" value="1"/>
</dbReference>
<feature type="domain" description="Response regulatory" evidence="12">
    <location>
        <begin position="12"/>
        <end position="129"/>
    </location>
</feature>
<evidence type="ECO:0000256" key="7">
    <source>
        <dbReference type="ARBA" id="ARBA00022840"/>
    </source>
</evidence>
<dbReference type="SUPFAM" id="SSF55874">
    <property type="entry name" value="ATPase domain of HSP90 chaperone/DNA topoisomerase II/histidine kinase"/>
    <property type="match status" value="1"/>
</dbReference>
<sequence>MSSTELAPRELNVLLVEDNIDDAFLLERHLKRHGFAPQVTRVETGPQMLAALEQNTLPDVVLADYNLPNFSGPAALRLLKQSALDVPFIMMSGAVSEETAVESMRAGAHDYVSKQNLTRLVPALERELKEASGRRNKLAAEEALRASEARFHRLVEAMPLGLLISDASGRVIYANQAVERLLGCTDNDIACGTLTLDSLCPSLTAAHSALTHTAPPEPFEAVCTTRKGETITVLVGIALLNPEAKPEDRQIAAFIADLSLQKKSEELLRRTEKLAVAGRLAASIAHEINNPLEAITNCLYLAAGTELSDLSRSYIELAQNELDRVAQITVQTLRFYRGSTRTVETDVHELIETVFALLESRLRGLQIEVVRQFRATSSVMVQAGEIRQVLANLFGNAMDALPSGGRILLRTAATRDWRSGRHGIAITVADNGTGMDSATLNRLFEPFFSTKGITGTGLGLWISHEIVAKHRGTLHVRSRATENGVAGGTVFRLFIPTEDESYSSDTAKTEAKALTRVVATGA</sequence>
<dbReference type="InterPro" id="IPR004358">
    <property type="entry name" value="Sig_transdc_His_kin-like_C"/>
</dbReference>
<keyword evidence="4" id="KW-0808">Transferase</keyword>
<dbReference type="EMBL" id="CP121194">
    <property type="protein sequence ID" value="XBH09071.1"/>
    <property type="molecule type" value="Genomic_DNA"/>
</dbReference>
<evidence type="ECO:0000256" key="4">
    <source>
        <dbReference type="ARBA" id="ARBA00022679"/>
    </source>
</evidence>
<protein>
    <recommendedName>
        <fullName evidence="2">histidine kinase</fullName>
        <ecNumber evidence="2">2.7.13.3</ecNumber>
    </recommendedName>
</protein>
<dbReference type="InterPro" id="IPR036097">
    <property type="entry name" value="HisK_dim/P_sf"/>
</dbReference>
<dbReference type="Pfam" id="PF13188">
    <property type="entry name" value="PAS_8"/>
    <property type="match status" value="1"/>
</dbReference>
<dbReference type="GO" id="GO:0000155">
    <property type="term" value="F:phosphorelay sensor kinase activity"/>
    <property type="evidence" value="ECO:0007669"/>
    <property type="project" value="InterPro"/>
</dbReference>
<dbReference type="InterPro" id="IPR035965">
    <property type="entry name" value="PAS-like_dom_sf"/>
</dbReference>
<keyword evidence="8" id="KW-0902">Two-component regulatory system</keyword>
<gene>
    <name evidence="14" type="ORF">P4G45_11285</name>
    <name evidence="15" type="ORF">P8936_11230</name>
</gene>
<evidence type="ECO:0000256" key="10">
    <source>
        <dbReference type="SAM" id="Coils"/>
    </source>
</evidence>
<keyword evidence="7 14" id="KW-0067">ATP-binding</keyword>
<keyword evidence="3 9" id="KW-0597">Phosphoprotein</keyword>
<feature type="domain" description="Histidine kinase" evidence="11">
    <location>
        <begin position="283"/>
        <end position="499"/>
    </location>
</feature>
<dbReference type="PROSITE" id="PS50112">
    <property type="entry name" value="PAS"/>
    <property type="match status" value="1"/>
</dbReference>
<dbReference type="SMART" id="SM00387">
    <property type="entry name" value="HATPase_c"/>
    <property type="match status" value="1"/>
</dbReference>
<dbReference type="PROSITE" id="PS50109">
    <property type="entry name" value="HIS_KIN"/>
    <property type="match status" value="1"/>
</dbReference>
<evidence type="ECO:0000256" key="1">
    <source>
        <dbReference type="ARBA" id="ARBA00000085"/>
    </source>
</evidence>
<dbReference type="EC" id="2.7.13.3" evidence="2"/>
<dbReference type="EMBL" id="CP121195">
    <property type="protein sequence ID" value="XBH12275.1"/>
    <property type="molecule type" value="Genomic_DNA"/>
</dbReference>
<feature type="coiled-coil region" evidence="10">
    <location>
        <begin position="114"/>
        <end position="141"/>
    </location>
</feature>
<feature type="domain" description="PAS" evidence="13">
    <location>
        <begin position="147"/>
        <end position="189"/>
    </location>
</feature>
<dbReference type="Pfam" id="PF00512">
    <property type="entry name" value="HisKA"/>
    <property type="match status" value="1"/>
</dbReference>
<dbReference type="InterPro" id="IPR001789">
    <property type="entry name" value="Sig_transdc_resp-reg_receiver"/>
</dbReference>
<evidence type="ECO:0000256" key="6">
    <source>
        <dbReference type="ARBA" id="ARBA00022777"/>
    </source>
</evidence>
<dbReference type="Gene3D" id="3.30.450.20">
    <property type="entry name" value="PAS domain"/>
    <property type="match status" value="1"/>
</dbReference>
<evidence type="ECO:0000256" key="2">
    <source>
        <dbReference type="ARBA" id="ARBA00012438"/>
    </source>
</evidence>
<dbReference type="NCBIfam" id="TIGR00229">
    <property type="entry name" value="sensory_box"/>
    <property type="match status" value="1"/>
</dbReference>